<dbReference type="AlphaFoldDB" id="A0A5J4UXP3"/>
<organism evidence="2 3">
    <name type="scientific">Streblomastix strix</name>
    <dbReference type="NCBI Taxonomy" id="222440"/>
    <lineage>
        <taxon>Eukaryota</taxon>
        <taxon>Metamonada</taxon>
        <taxon>Preaxostyla</taxon>
        <taxon>Oxymonadida</taxon>
        <taxon>Streblomastigidae</taxon>
        <taxon>Streblomastix</taxon>
    </lineage>
</organism>
<accession>A0A5J4UXP3</accession>
<protein>
    <submittedName>
        <fullName evidence="2">Uncharacterized protein</fullName>
    </submittedName>
</protein>
<dbReference type="EMBL" id="SNRW01011368">
    <property type="protein sequence ID" value="KAA6375259.1"/>
    <property type="molecule type" value="Genomic_DNA"/>
</dbReference>
<reference evidence="2 3" key="1">
    <citation type="submission" date="2019-03" db="EMBL/GenBank/DDBJ databases">
        <title>Single cell metagenomics reveals metabolic interactions within the superorganism composed of flagellate Streblomastix strix and complex community of Bacteroidetes bacteria on its surface.</title>
        <authorList>
            <person name="Treitli S.C."/>
            <person name="Kolisko M."/>
            <person name="Husnik F."/>
            <person name="Keeling P."/>
            <person name="Hampl V."/>
        </authorList>
    </citation>
    <scope>NUCLEOTIDE SEQUENCE [LARGE SCALE GENOMIC DNA]</scope>
    <source>
        <strain evidence="2">ST1C</strain>
    </source>
</reference>
<evidence type="ECO:0000256" key="1">
    <source>
        <dbReference type="SAM" id="MobiDB-lite"/>
    </source>
</evidence>
<feature type="region of interest" description="Disordered" evidence="1">
    <location>
        <begin position="147"/>
        <end position="216"/>
    </location>
</feature>
<comment type="caution">
    <text evidence="2">The sequence shown here is derived from an EMBL/GenBank/DDBJ whole genome shotgun (WGS) entry which is preliminary data.</text>
</comment>
<dbReference type="Proteomes" id="UP000324800">
    <property type="component" value="Unassembled WGS sequence"/>
</dbReference>
<evidence type="ECO:0000313" key="3">
    <source>
        <dbReference type="Proteomes" id="UP000324800"/>
    </source>
</evidence>
<gene>
    <name evidence="2" type="ORF">EZS28_029216</name>
</gene>
<evidence type="ECO:0000313" key="2">
    <source>
        <dbReference type="EMBL" id="KAA6375259.1"/>
    </source>
</evidence>
<name>A0A5J4UXP3_9EUKA</name>
<sequence length="343" mass="39499">MEREYSRYHPEYEDLDDHEVQIQDPERNELFNSVVLNESDKFARMQVNEMSDLEFRKMMRYIQLAKRVRLIAAACLTLFNGGQPMRNTFVSNVYEALSQHILPKFILQAQHAIESPQWPIYKQSDIDVEQSLILSLIGNSSDQFKVQNKGNQIGEKEKEKEKGFNMEINQSNKTKEKEKEKERNKRSRINRRENTEYSDEDVDDQSNQILGTDSVNNDDKEYQYQQIIGAYDAEIAIFALGHFMRNGQNHMYNSADELIQKVLYVVKLFSHEIPTLSGLAVALLTTLARTGMEHTRMAVINAVQNPTVPPIIKDVKEGAQTGKIAGLWYSLAKELDTIVKKGC</sequence>
<proteinExistence type="predicted"/>
<feature type="compositionally biased region" description="Basic and acidic residues" evidence="1">
    <location>
        <begin position="154"/>
        <end position="164"/>
    </location>
</feature>
<feature type="compositionally biased region" description="Polar residues" evidence="1">
    <location>
        <begin position="205"/>
        <end position="215"/>
    </location>
</feature>
<feature type="compositionally biased region" description="Basic and acidic residues" evidence="1">
    <location>
        <begin position="173"/>
        <end position="183"/>
    </location>
</feature>